<protein>
    <submittedName>
        <fullName evidence="1">Uncharacterized protein</fullName>
    </submittedName>
</protein>
<reference evidence="1 2" key="1">
    <citation type="submission" date="2020-04" db="EMBL/GenBank/DDBJ databases">
        <title>Novosphingobium sp. TW-4 isolated from soil.</title>
        <authorList>
            <person name="Dahal R.H."/>
            <person name="Chaudhary D.K."/>
        </authorList>
    </citation>
    <scope>NUCLEOTIDE SEQUENCE [LARGE SCALE GENOMIC DNA]</scope>
    <source>
        <strain evidence="1 2">TW-4</strain>
    </source>
</reference>
<evidence type="ECO:0000313" key="2">
    <source>
        <dbReference type="Proteomes" id="UP000583556"/>
    </source>
</evidence>
<dbReference type="AlphaFoldDB" id="A0A7Y0BP02"/>
<organism evidence="1 2">
    <name type="scientific">Novosphingobium olei</name>
    <dbReference type="NCBI Taxonomy" id="2728851"/>
    <lineage>
        <taxon>Bacteria</taxon>
        <taxon>Pseudomonadati</taxon>
        <taxon>Pseudomonadota</taxon>
        <taxon>Alphaproteobacteria</taxon>
        <taxon>Sphingomonadales</taxon>
        <taxon>Sphingomonadaceae</taxon>
        <taxon>Novosphingobium</taxon>
    </lineage>
</organism>
<accession>A0A7Y0BP02</accession>
<sequence>MSSDVTVTQAHVGWAGSIAQHLCHSADRDAAIRLVADAFARFEAEVLARHRAPDAEPVAQAVEHEAVLELIAMLSPDGPKEEGCTVFDHSPEEIGLHVMENHEAIRAALAAMGERQ</sequence>
<keyword evidence="2" id="KW-1185">Reference proteome</keyword>
<dbReference type="RefSeq" id="WP_169493091.1">
    <property type="nucleotide sequence ID" value="NZ_JABBGM010000003.1"/>
</dbReference>
<dbReference type="Proteomes" id="UP000583556">
    <property type="component" value="Unassembled WGS sequence"/>
</dbReference>
<proteinExistence type="predicted"/>
<evidence type="ECO:0000313" key="1">
    <source>
        <dbReference type="EMBL" id="NML93828.1"/>
    </source>
</evidence>
<name>A0A7Y0BP02_9SPHN</name>
<comment type="caution">
    <text evidence="1">The sequence shown here is derived from an EMBL/GenBank/DDBJ whole genome shotgun (WGS) entry which is preliminary data.</text>
</comment>
<dbReference type="EMBL" id="JABBGM010000003">
    <property type="protein sequence ID" value="NML93828.1"/>
    <property type="molecule type" value="Genomic_DNA"/>
</dbReference>
<gene>
    <name evidence="1" type="ORF">HHL27_09125</name>
</gene>